<keyword evidence="4 6" id="KW-1133">Transmembrane helix</keyword>
<dbReference type="AlphaFoldDB" id="A0AAJ5ZIL6"/>
<organism evidence="9 10">
    <name type="scientific">Candidatus Lucifugimonas marina</name>
    <dbReference type="NCBI Taxonomy" id="3038979"/>
    <lineage>
        <taxon>Bacteria</taxon>
        <taxon>Bacillati</taxon>
        <taxon>Chloroflexota</taxon>
        <taxon>Dehalococcoidia</taxon>
        <taxon>SAR202 cluster</taxon>
        <taxon>Candidatus Lucifugimonadales</taxon>
        <taxon>Candidatus Lucifugimonadaceae</taxon>
        <taxon>Candidatus Lucifugimonas</taxon>
    </lineage>
</organism>
<feature type="transmembrane region" description="Helical" evidence="6">
    <location>
        <begin position="348"/>
        <end position="370"/>
    </location>
</feature>
<keyword evidence="5 6" id="KW-0472">Membrane</keyword>
<dbReference type="Proteomes" id="UP001219901">
    <property type="component" value="Chromosome"/>
</dbReference>
<dbReference type="PANTHER" id="PTHR23513">
    <property type="entry name" value="INTEGRAL MEMBRANE EFFLUX PROTEIN-RELATED"/>
    <property type="match status" value="1"/>
</dbReference>
<keyword evidence="2" id="KW-1003">Cell membrane</keyword>
<dbReference type="Pfam" id="PF07690">
    <property type="entry name" value="MFS_1"/>
    <property type="match status" value="1"/>
</dbReference>
<reference evidence="10" key="3">
    <citation type="submission" date="2023-06" db="EMBL/GenBank/DDBJ databases">
        <title>Pangenomics reveal diversification of enzyme families and niche specialization in globally abundant SAR202 bacteria.</title>
        <authorList>
            <person name="Saw J.H.W."/>
        </authorList>
    </citation>
    <scope>NUCLEOTIDE SEQUENCE [LARGE SCALE GENOMIC DNA]</scope>
    <source>
        <strain evidence="10">JH1073</strain>
    </source>
</reference>
<reference evidence="10 11" key="1">
    <citation type="submission" date="2019-11" db="EMBL/GenBank/DDBJ databases">
        <authorList>
            <person name="Cho J.-C."/>
        </authorList>
    </citation>
    <scope>NUCLEOTIDE SEQUENCE [LARGE SCALE GENOMIC DNA]</scope>
    <source>
        <strain evidence="9 10">JH1073</strain>
        <strain evidence="8 11">JH702</strain>
    </source>
</reference>
<dbReference type="EMBL" id="CP046147">
    <property type="protein sequence ID" value="WFG40679.1"/>
    <property type="molecule type" value="Genomic_DNA"/>
</dbReference>
<feature type="transmembrane region" description="Helical" evidence="6">
    <location>
        <begin position="260"/>
        <end position="279"/>
    </location>
</feature>
<reference evidence="9" key="2">
    <citation type="journal article" date="2023" name="Nat. Commun.">
        <title>Cultivation of marine bacteria of the SAR202 clade.</title>
        <authorList>
            <person name="Lim Y."/>
            <person name="Seo J.H."/>
            <person name="Giovannoni S.J."/>
            <person name="Kang I."/>
            <person name="Cho J.C."/>
        </authorList>
    </citation>
    <scope>NUCLEOTIDE SEQUENCE</scope>
    <source>
        <strain evidence="9">JH1073</strain>
    </source>
</reference>
<dbReference type="GO" id="GO:0005886">
    <property type="term" value="C:plasma membrane"/>
    <property type="evidence" value="ECO:0007669"/>
    <property type="project" value="UniProtKB-SubCell"/>
</dbReference>
<dbReference type="PROSITE" id="PS50850">
    <property type="entry name" value="MFS"/>
    <property type="match status" value="1"/>
</dbReference>
<dbReference type="EMBL" id="WMBE01000002">
    <property type="protein sequence ID" value="MDG0866591.1"/>
    <property type="molecule type" value="Genomic_DNA"/>
</dbReference>
<sequence>MPKIRRSPLVQLLANSPFRNLVLGNYTNMMGVELRIMAQSWLILELGASQVWVGAATGLRVVPAIAIGLFAGVMVDRMGGRYVLLVERLLLLLLAVVTAAVVVSDVVTLWQIVVLSIVSSAVLAMGMPAGQSLVATLLPKEKLQSGNSLNMAAVSLARGVGPLAGGFLIAGFGLGSPFLALIGLYALSVYFTTRLPKEEVSEPSGDSALREIIDGLKYIRSNPVLFRVMLIAFSVILSAVMVPIMPVYARDRFDVGETGYGTMLAAWAVGQGVSALWIASRENWARKTPPILISSVVFVAADIVFALSTNFYLTLASLVAIGAAIPVWASSTITLLQLQSDPKMLGRVMSVFSLSLQSMMFGWFLGAWIGTIIGNAQMIVISTLIYLFVNFGIILTSKELRKL</sequence>
<dbReference type="InterPro" id="IPR020846">
    <property type="entry name" value="MFS_dom"/>
</dbReference>
<dbReference type="InterPro" id="IPR036259">
    <property type="entry name" value="MFS_trans_sf"/>
</dbReference>
<feature type="transmembrane region" description="Helical" evidence="6">
    <location>
        <begin position="224"/>
        <end position="248"/>
    </location>
</feature>
<dbReference type="Proteomes" id="UP001321249">
    <property type="component" value="Unassembled WGS sequence"/>
</dbReference>
<dbReference type="RefSeq" id="WP_342824138.1">
    <property type="nucleotide sequence ID" value="NZ_CP046146.1"/>
</dbReference>
<feature type="transmembrane region" description="Helical" evidence="6">
    <location>
        <begin position="82"/>
        <end position="103"/>
    </location>
</feature>
<feature type="transmembrane region" description="Helical" evidence="6">
    <location>
        <begin position="376"/>
        <end position="395"/>
    </location>
</feature>
<accession>A0AAJ5ZIL6</accession>
<dbReference type="Gene3D" id="1.20.1250.20">
    <property type="entry name" value="MFS general substrate transporter like domains"/>
    <property type="match status" value="1"/>
</dbReference>
<evidence type="ECO:0000313" key="8">
    <source>
        <dbReference type="EMBL" id="MDG0866591.1"/>
    </source>
</evidence>
<evidence type="ECO:0000259" key="7">
    <source>
        <dbReference type="PROSITE" id="PS50850"/>
    </source>
</evidence>
<dbReference type="SUPFAM" id="SSF103473">
    <property type="entry name" value="MFS general substrate transporter"/>
    <property type="match status" value="1"/>
</dbReference>
<evidence type="ECO:0000256" key="4">
    <source>
        <dbReference type="ARBA" id="ARBA00022989"/>
    </source>
</evidence>
<dbReference type="InterPro" id="IPR011701">
    <property type="entry name" value="MFS"/>
</dbReference>
<feature type="transmembrane region" description="Helical" evidence="6">
    <location>
        <begin position="291"/>
        <end position="309"/>
    </location>
</feature>
<dbReference type="PANTHER" id="PTHR23513:SF6">
    <property type="entry name" value="MAJOR FACILITATOR SUPERFAMILY ASSOCIATED DOMAIN-CONTAINING PROTEIN"/>
    <property type="match status" value="1"/>
</dbReference>
<protein>
    <submittedName>
        <fullName evidence="9">MFS transporter</fullName>
    </submittedName>
</protein>
<keyword evidence="10" id="KW-1185">Reference proteome</keyword>
<evidence type="ECO:0000313" key="11">
    <source>
        <dbReference type="Proteomes" id="UP001321249"/>
    </source>
</evidence>
<proteinExistence type="predicted"/>
<feature type="transmembrane region" description="Helical" evidence="6">
    <location>
        <begin position="176"/>
        <end position="193"/>
    </location>
</feature>
<evidence type="ECO:0000256" key="2">
    <source>
        <dbReference type="ARBA" id="ARBA00022475"/>
    </source>
</evidence>
<evidence type="ECO:0000256" key="1">
    <source>
        <dbReference type="ARBA" id="ARBA00004651"/>
    </source>
</evidence>
<evidence type="ECO:0000256" key="3">
    <source>
        <dbReference type="ARBA" id="ARBA00022692"/>
    </source>
</evidence>
<name>A0AAJ5ZIL6_9CHLR</name>
<evidence type="ECO:0000256" key="6">
    <source>
        <dbReference type="SAM" id="Phobius"/>
    </source>
</evidence>
<feature type="domain" description="Major facilitator superfamily (MFS) profile" evidence="7">
    <location>
        <begin position="17"/>
        <end position="401"/>
    </location>
</feature>
<feature type="transmembrane region" description="Helical" evidence="6">
    <location>
        <begin position="315"/>
        <end position="336"/>
    </location>
</feature>
<evidence type="ECO:0000313" key="9">
    <source>
        <dbReference type="EMBL" id="WFG40679.1"/>
    </source>
</evidence>
<gene>
    <name evidence="8" type="ORF">GKO46_05815</name>
    <name evidence="9" type="ORF">GKO48_14060</name>
</gene>
<dbReference type="CDD" id="cd06173">
    <property type="entry name" value="MFS_MefA_like"/>
    <property type="match status" value="1"/>
</dbReference>
<keyword evidence="3 6" id="KW-0812">Transmembrane</keyword>
<evidence type="ECO:0000313" key="10">
    <source>
        <dbReference type="Proteomes" id="UP001219901"/>
    </source>
</evidence>
<feature type="transmembrane region" description="Helical" evidence="6">
    <location>
        <begin position="51"/>
        <end position="75"/>
    </location>
</feature>
<dbReference type="GO" id="GO:0022857">
    <property type="term" value="F:transmembrane transporter activity"/>
    <property type="evidence" value="ECO:0007669"/>
    <property type="project" value="InterPro"/>
</dbReference>
<evidence type="ECO:0000256" key="5">
    <source>
        <dbReference type="ARBA" id="ARBA00023136"/>
    </source>
</evidence>
<comment type="subcellular location">
    <subcellularLocation>
        <location evidence="1">Cell membrane</location>
        <topology evidence="1">Multi-pass membrane protein</topology>
    </subcellularLocation>
</comment>